<name>A0ABT0A7E9_9SPHN</name>
<dbReference type="Proteomes" id="UP001162802">
    <property type="component" value="Unassembled WGS sequence"/>
</dbReference>
<comment type="caution">
    <text evidence="1">The sequence shown here is derived from an EMBL/GenBank/DDBJ whole genome shotgun (WGS) entry which is preliminary data.</text>
</comment>
<evidence type="ECO:0000313" key="2">
    <source>
        <dbReference type="Proteomes" id="UP001162802"/>
    </source>
</evidence>
<reference evidence="1" key="1">
    <citation type="submission" date="2022-03" db="EMBL/GenBank/DDBJ databases">
        <title>Identification of a novel bacterium isolated from mangrove sediments.</title>
        <authorList>
            <person name="Pan X."/>
        </authorList>
    </citation>
    <scope>NUCLEOTIDE SEQUENCE</scope>
    <source>
        <strain evidence="1">B2637</strain>
    </source>
</reference>
<proteinExistence type="predicted"/>
<organism evidence="1 2">
    <name type="scientific">Novosphingobium mangrovi</name>
    <name type="common">ex Hu et al. 2023</name>
    <dbReference type="NCBI Taxonomy" id="2930094"/>
    <lineage>
        <taxon>Bacteria</taxon>
        <taxon>Pseudomonadati</taxon>
        <taxon>Pseudomonadota</taxon>
        <taxon>Alphaproteobacteria</taxon>
        <taxon>Sphingomonadales</taxon>
        <taxon>Sphingomonadaceae</taxon>
        <taxon>Novosphingobium</taxon>
    </lineage>
</organism>
<dbReference type="EMBL" id="JALHAT010000001">
    <property type="protein sequence ID" value="MCJ1959098.1"/>
    <property type="molecule type" value="Genomic_DNA"/>
</dbReference>
<keyword evidence="2" id="KW-1185">Reference proteome</keyword>
<sequence length="349" mass="38398">MRIDPRRISSPLAYFSDKVKGREPAGAPAEHEGKRAKAMVEHRDGTGKWSLAWSGELTNEVAPVEVLIADGGTYLVTFDNWHSVGYGLDVVAIYDGQGQLIRALALGDILSADYIEALPHSTSSIAWRGDPRLTSHGELVIPIRVPGKQDDAQNAIYVEARVRLLDGVVLSGSSPQWQEAEASAQSVAREKRARAEKARQAFIAPLLGPEENTERSWHLYLREAFYRSSSDWMRDSTSTTVLRDPSADNYAASEGWLRDALLSVDYTHGTMSFASVAPFDFFVSRVDAILAEARPGELKGSHVYIAAPSSALPLLQDMFARSGATVAVFDPDVPIPQRPERLKRYLPNH</sequence>
<evidence type="ECO:0000313" key="1">
    <source>
        <dbReference type="EMBL" id="MCJ1959098.1"/>
    </source>
</evidence>
<gene>
    <name evidence="1" type="ORF">MTR65_00185</name>
</gene>
<protein>
    <submittedName>
        <fullName evidence="1">Uncharacterized protein</fullName>
    </submittedName>
</protein>
<dbReference type="RefSeq" id="WP_243796212.1">
    <property type="nucleotide sequence ID" value="NZ_JALHAT010000001.1"/>
</dbReference>
<accession>A0ABT0A7E9</accession>